<dbReference type="PROSITE" id="PS00373">
    <property type="entry name" value="GART"/>
    <property type="match status" value="1"/>
</dbReference>
<sequence length="311" mass="35652">MRNGLLTDKKLLCFLMTDKGLSSLDYAINRGYRENIGCVVSYNDKNMKTDDSQRIFALCEEHGIPHFVWFEVKDHLTKLIVNHNITSAVAISWQYLIDLSINTLLQDDLIIFHDSLLPRYRGFTPTVTAMLCGDRMTGVSVIKASEQVDSGDIILQKQVDISNEDYIKDVIEKQSMIYAESFVEIIDRLRKGNLLTYPQDHALATYSVWRSLEDCRVDWSLSARMIHILVRAVSSPYPGAYTFYENKKIIINRAEVLDKDIIFAIRDFGKIWLIQNGIPVVICGNGMLEITDAVYENGEKVIFNKLRVRLK</sequence>
<dbReference type="InterPro" id="IPR036477">
    <property type="entry name" value="Formyl_transf_N_sf"/>
</dbReference>
<dbReference type="RefSeq" id="WP_161745717.1">
    <property type="nucleotide sequence ID" value="NZ_JAAAMV010000023.1"/>
</dbReference>
<dbReference type="PANTHER" id="PTHR11138">
    <property type="entry name" value="METHIONYL-TRNA FORMYLTRANSFERASE"/>
    <property type="match status" value="1"/>
</dbReference>
<dbReference type="EMBL" id="JAAAMV010000023">
    <property type="protein sequence ID" value="NBD26692.1"/>
    <property type="molecule type" value="Genomic_DNA"/>
</dbReference>
<feature type="domain" description="Formyl transferase C-terminal" evidence="2">
    <location>
        <begin position="213"/>
        <end position="299"/>
    </location>
</feature>
<organism evidence="3 4">
    <name type="scientific">Paenibacillus glycinis</name>
    <dbReference type="NCBI Taxonomy" id="2697035"/>
    <lineage>
        <taxon>Bacteria</taxon>
        <taxon>Bacillati</taxon>
        <taxon>Bacillota</taxon>
        <taxon>Bacilli</taxon>
        <taxon>Bacillales</taxon>
        <taxon>Paenibacillaceae</taxon>
        <taxon>Paenibacillus</taxon>
    </lineage>
</organism>
<evidence type="ECO:0000313" key="4">
    <source>
        <dbReference type="Proteomes" id="UP000665561"/>
    </source>
</evidence>
<protein>
    <recommendedName>
        <fullName evidence="5">Methionyl-tRNA formyltransferase</fullName>
    </recommendedName>
</protein>
<evidence type="ECO:0000259" key="2">
    <source>
        <dbReference type="Pfam" id="PF02911"/>
    </source>
</evidence>
<dbReference type="Pfam" id="PF00551">
    <property type="entry name" value="Formyl_trans_N"/>
    <property type="match status" value="1"/>
</dbReference>
<proteinExistence type="predicted"/>
<comment type="caution">
    <text evidence="3">The sequence shown here is derived from an EMBL/GenBank/DDBJ whole genome shotgun (WGS) entry which is preliminary data.</text>
</comment>
<dbReference type="Pfam" id="PF02911">
    <property type="entry name" value="Formyl_trans_C"/>
    <property type="match status" value="1"/>
</dbReference>
<dbReference type="SUPFAM" id="SSF50486">
    <property type="entry name" value="FMT C-terminal domain-like"/>
    <property type="match status" value="1"/>
</dbReference>
<feature type="domain" description="Formyl transferase N-terminal" evidence="1">
    <location>
        <begin position="73"/>
        <end position="173"/>
    </location>
</feature>
<dbReference type="Gene3D" id="3.40.50.12230">
    <property type="match status" value="1"/>
</dbReference>
<dbReference type="InterPro" id="IPR002376">
    <property type="entry name" value="Formyl_transf_N"/>
</dbReference>
<keyword evidence="4" id="KW-1185">Reference proteome</keyword>
<reference evidence="3 4" key="1">
    <citation type="submission" date="2020-01" db="EMBL/GenBank/DDBJ databases">
        <title>Paenibacillus soybeanensis sp. nov. isolated from the nodules of soybean (Glycine max(L.) Merr).</title>
        <authorList>
            <person name="Wang H."/>
        </authorList>
    </citation>
    <scope>NUCLEOTIDE SEQUENCE [LARGE SCALE GENOMIC DNA]</scope>
    <source>
        <strain evidence="3 4">T1</strain>
    </source>
</reference>
<evidence type="ECO:0000313" key="3">
    <source>
        <dbReference type="EMBL" id="NBD26692.1"/>
    </source>
</evidence>
<accession>A0ABW9XVI2</accession>
<evidence type="ECO:0000259" key="1">
    <source>
        <dbReference type="Pfam" id="PF00551"/>
    </source>
</evidence>
<name>A0ABW9XVI2_9BACL</name>
<dbReference type="InterPro" id="IPR001555">
    <property type="entry name" value="GART_AS"/>
</dbReference>
<evidence type="ECO:0008006" key="5">
    <source>
        <dbReference type="Google" id="ProtNLM"/>
    </source>
</evidence>
<dbReference type="PANTHER" id="PTHR11138:SF5">
    <property type="entry name" value="METHIONYL-TRNA FORMYLTRANSFERASE, MITOCHONDRIAL"/>
    <property type="match status" value="1"/>
</dbReference>
<dbReference type="Proteomes" id="UP000665561">
    <property type="component" value="Unassembled WGS sequence"/>
</dbReference>
<dbReference type="InterPro" id="IPR011034">
    <property type="entry name" value="Formyl_transferase-like_C_sf"/>
</dbReference>
<dbReference type="InterPro" id="IPR005793">
    <property type="entry name" value="Formyl_trans_C"/>
</dbReference>
<dbReference type="SUPFAM" id="SSF53328">
    <property type="entry name" value="Formyltransferase"/>
    <property type="match status" value="1"/>
</dbReference>
<gene>
    <name evidence="3" type="ORF">GT019_22695</name>
</gene>